<evidence type="ECO:0000313" key="15">
    <source>
        <dbReference type="Proteomes" id="UP000051487"/>
    </source>
</evidence>
<feature type="transmembrane region" description="Helical" evidence="12">
    <location>
        <begin position="1419"/>
        <end position="1444"/>
    </location>
</feature>
<dbReference type="InterPro" id="IPR013525">
    <property type="entry name" value="ABC2_TM"/>
</dbReference>
<evidence type="ECO:0000256" key="7">
    <source>
        <dbReference type="ARBA" id="ARBA00022989"/>
    </source>
</evidence>
<evidence type="ECO:0000256" key="11">
    <source>
        <dbReference type="SAM" id="MobiDB-lite"/>
    </source>
</evidence>
<evidence type="ECO:0000256" key="6">
    <source>
        <dbReference type="ARBA" id="ARBA00022840"/>
    </source>
</evidence>
<comment type="similarity">
    <text evidence="2">Belongs to the ABC transporter superfamily. ABCG family. PDR (TC 3.A.1.205) subfamily.</text>
</comment>
<evidence type="ECO:0000256" key="9">
    <source>
        <dbReference type="ARBA" id="ARBA00023180"/>
    </source>
</evidence>
<dbReference type="EMBL" id="BCLY01000017">
    <property type="protein sequence ID" value="GAQ12074.1"/>
    <property type="molecule type" value="Genomic_DNA"/>
</dbReference>
<feature type="transmembrane region" description="Helical" evidence="12">
    <location>
        <begin position="1253"/>
        <end position="1281"/>
    </location>
</feature>
<keyword evidence="5" id="KW-0547">Nucleotide-binding</keyword>
<dbReference type="FunFam" id="3.40.50.300:FF:000054">
    <property type="entry name" value="ABC multidrug transporter atrF"/>
    <property type="match status" value="1"/>
</dbReference>
<feature type="region of interest" description="Disordered" evidence="11">
    <location>
        <begin position="786"/>
        <end position="816"/>
    </location>
</feature>
<dbReference type="SMART" id="SM00906">
    <property type="entry name" value="Fungal_trans"/>
    <property type="match status" value="1"/>
</dbReference>
<dbReference type="GO" id="GO:0006351">
    <property type="term" value="P:DNA-templated transcription"/>
    <property type="evidence" value="ECO:0007669"/>
    <property type="project" value="InterPro"/>
</dbReference>
<dbReference type="Pfam" id="PF01061">
    <property type="entry name" value="ABC2_membrane"/>
    <property type="match status" value="2"/>
</dbReference>
<comment type="subcellular location">
    <subcellularLocation>
        <location evidence="1">Membrane</location>
        <topology evidence="1">Multi-pass membrane protein</topology>
    </subcellularLocation>
</comment>
<feature type="transmembrane region" description="Helical" evidence="12">
    <location>
        <begin position="1225"/>
        <end position="1247"/>
    </location>
</feature>
<dbReference type="InterPro" id="IPR003439">
    <property type="entry name" value="ABC_transporter-like_ATP-bd"/>
</dbReference>
<reference evidence="14 15" key="1">
    <citation type="submission" date="2015-11" db="EMBL/GenBank/DDBJ databases">
        <title>Aspergillus lentulus strain IFM 54703T.</title>
        <authorList>
            <person name="Kusuya Y."/>
            <person name="Sakai K."/>
            <person name="Kamei K."/>
            <person name="Takahashi H."/>
            <person name="Yaguchi T."/>
        </authorList>
    </citation>
    <scope>NUCLEOTIDE SEQUENCE [LARGE SCALE GENOMIC DNA]</scope>
    <source>
        <strain evidence="14 15">IFM 54703</strain>
    </source>
</reference>
<dbReference type="CDD" id="cd12148">
    <property type="entry name" value="fungal_TF_MHR"/>
    <property type="match status" value="1"/>
</dbReference>
<dbReference type="PROSITE" id="PS00211">
    <property type="entry name" value="ABC_TRANSPORTER_1"/>
    <property type="match status" value="1"/>
</dbReference>
<feature type="compositionally biased region" description="Basic and acidic residues" evidence="11">
    <location>
        <begin position="1496"/>
        <end position="1513"/>
    </location>
</feature>
<name>A0AAN4PTB2_ASPLE</name>
<dbReference type="CDD" id="cd03232">
    <property type="entry name" value="ABCG_PDR_domain2"/>
    <property type="match status" value="1"/>
</dbReference>
<evidence type="ECO:0000256" key="2">
    <source>
        <dbReference type="ARBA" id="ARBA00006012"/>
    </source>
</evidence>
<feature type="transmembrane region" description="Helical" evidence="12">
    <location>
        <begin position="1288"/>
        <end position="1309"/>
    </location>
</feature>
<dbReference type="InterPro" id="IPR027417">
    <property type="entry name" value="P-loop_NTPase"/>
</dbReference>
<dbReference type="PROSITE" id="PS50893">
    <property type="entry name" value="ABC_TRANSPORTER_2"/>
    <property type="match status" value="2"/>
</dbReference>
<feature type="transmembrane region" description="Helical" evidence="12">
    <location>
        <begin position="739"/>
        <end position="760"/>
    </location>
</feature>
<proteinExistence type="inferred from homology"/>
<evidence type="ECO:0000256" key="12">
    <source>
        <dbReference type="SAM" id="Phobius"/>
    </source>
</evidence>
<comment type="caution">
    <text evidence="14">The sequence shown here is derived from an EMBL/GenBank/DDBJ whole genome shotgun (WGS) entry which is preliminary data.</text>
</comment>
<protein>
    <submittedName>
        <fullName evidence="14">Brefeldin A resistance protein</fullName>
    </submittedName>
</protein>
<evidence type="ECO:0000259" key="13">
    <source>
        <dbReference type="PROSITE" id="PS50893"/>
    </source>
</evidence>
<evidence type="ECO:0000256" key="8">
    <source>
        <dbReference type="ARBA" id="ARBA00023136"/>
    </source>
</evidence>
<dbReference type="InterPro" id="IPR034003">
    <property type="entry name" value="ABCG_PDR_2"/>
</dbReference>
<feature type="transmembrane region" description="Helical" evidence="12">
    <location>
        <begin position="1329"/>
        <end position="1349"/>
    </location>
</feature>
<dbReference type="CDD" id="cd03233">
    <property type="entry name" value="ABCG_PDR_domain1"/>
    <property type="match status" value="1"/>
</dbReference>
<feature type="domain" description="ABC transporter" evidence="13">
    <location>
        <begin position="114"/>
        <end position="367"/>
    </location>
</feature>
<dbReference type="Pfam" id="PF06422">
    <property type="entry name" value="PDR_CDR"/>
    <property type="match status" value="1"/>
</dbReference>
<organism evidence="14 15">
    <name type="scientific">Aspergillus lentulus</name>
    <dbReference type="NCBI Taxonomy" id="293939"/>
    <lineage>
        <taxon>Eukaryota</taxon>
        <taxon>Fungi</taxon>
        <taxon>Dikarya</taxon>
        <taxon>Ascomycota</taxon>
        <taxon>Pezizomycotina</taxon>
        <taxon>Eurotiomycetes</taxon>
        <taxon>Eurotiomycetidae</taxon>
        <taxon>Eurotiales</taxon>
        <taxon>Aspergillaceae</taxon>
        <taxon>Aspergillus</taxon>
        <taxon>Aspergillus subgen. Fumigati</taxon>
    </lineage>
</organism>
<keyword evidence="6" id="KW-0067">ATP-binding</keyword>
<dbReference type="FunFam" id="3.40.50.300:FF:001569">
    <property type="entry name" value="ABC multidrug transporter (Eurofung)"/>
    <property type="match status" value="1"/>
</dbReference>
<keyword evidence="4 12" id="KW-0812">Transmembrane</keyword>
<feature type="transmembrane region" description="Helical" evidence="12">
    <location>
        <begin position="1191"/>
        <end position="1213"/>
    </location>
</feature>
<feature type="transmembrane region" description="Helical" evidence="12">
    <location>
        <begin position="558"/>
        <end position="591"/>
    </location>
</feature>
<dbReference type="InterPro" id="IPR007219">
    <property type="entry name" value="XnlR_reg_dom"/>
</dbReference>
<evidence type="ECO:0000256" key="4">
    <source>
        <dbReference type="ARBA" id="ARBA00022692"/>
    </source>
</evidence>
<keyword evidence="9" id="KW-0325">Glycoprotein</keyword>
<dbReference type="Pfam" id="PF00005">
    <property type="entry name" value="ABC_tran"/>
    <property type="match status" value="2"/>
</dbReference>
<feature type="region of interest" description="Disordered" evidence="11">
    <location>
        <begin position="1490"/>
        <end position="1514"/>
    </location>
</feature>
<evidence type="ECO:0000256" key="1">
    <source>
        <dbReference type="ARBA" id="ARBA00004141"/>
    </source>
</evidence>
<accession>A0AAN4PTB2</accession>
<dbReference type="PANTHER" id="PTHR19241">
    <property type="entry name" value="ATP-BINDING CASSETTE TRANSPORTER"/>
    <property type="match status" value="1"/>
</dbReference>
<feature type="transmembrane region" description="Helical" evidence="12">
    <location>
        <begin position="597"/>
        <end position="618"/>
    </location>
</feature>
<keyword evidence="10" id="KW-0539">Nucleus</keyword>
<dbReference type="InterPro" id="IPR010929">
    <property type="entry name" value="PDR_CDR_ABC"/>
</dbReference>
<dbReference type="Proteomes" id="UP000051487">
    <property type="component" value="Unassembled WGS sequence"/>
</dbReference>
<feature type="transmembrane region" description="Helical" evidence="12">
    <location>
        <begin position="490"/>
        <end position="512"/>
    </location>
</feature>
<gene>
    <name evidence="14" type="ORF">ALT_9395</name>
</gene>
<keyword evidence="3" id="KW-0813">Transport</keyword>
<dbReference type="GO" id="GO:0003677">
    <property type="term" value="F:DNA binding"/>
    <property type="evidence" value="ECO:0007669"/>
    <property type="project" value="InterPro"/>
</dbReference>
<keyword evidence="8 12" id="KW-0472">Membrane</keyword>
<feature type="domain" description="ABC transporter" evidence="13">
    <location>
        <begin position="819"/>
        <end position="1064"/>
    </location>
</feature>
<dbReference type="SUPFAM" id="SSF52540">
    <property type="entry name" value="P-loop containing nucleoside triphosphate hydrolases"/>
    <property type="match status" value="2"/>
</dbReference>
<feature type="transmembrane region" description="Helical" evidence="12">
    <location>
        <begin position="1162"/>
        <end position="1179"/>
    </location>
</feature>
<dbReference type="GO" id="GO:0016887">
    <property type="term" value="F:ATP hydrolysis activity"/>
    <property type="evidence" value="ECO:0007669"/>
    <property type="project" value="InterPro"/>
</dbReference>
<evidence type="ECO:0000256" key="3">
    <source>
        <dbReference type="ARBA" id="ARBA00022448"/>
    </source>
</evidence>
<dbReference type="SMART" id="SM00382">
    <property type="entry name" value="AAA"/>
    <property type="match status" value="2"/>
</dbReference>
<dbReference type="InterPro" id="IPR017871">
    <property type="entry name" value="ABC_transporter-like_CS"/>
</dbReference>
<dbReference type="GO" id="GO:0005524">
    <property type="term" value="F:ATP binding"/>
    <property type="evidence" value="ECO:0007669"/>
    <property type="project" value="UniProtKB-KW"/>
</dbReference>
<dbReference type="GO" id="GO:0140359">
    <property type="term" value="F:ABC-type transporter activity"/>
    <property type="evidence" value="ECO:0007669"/>
    <property type="project" value="InterPro"/>
</dbReference>
<dbReference type="Pfam" id="PF04082">
    <property type="entry name" value="Fungal_trans"/>
    <property type="match status" value="1"/>
</dbReference>
<evidence type="ECO:0000313" key="14">
    <source>
        <dbReference type="EMBL" id="GAQ12074.1"/>
    </source>
</evidence>
<evidence type="ECO:0000256" key="5">
    <source>
        <dbReference type="ARBA" id="ARBA00022741"/>
    </source>
</evidence>
<evidence type="ECO:0000256" key="10">
    <source>
        <dbReference type="ARBA" id="ARBA00023242"/>
    </source>
</evidence>
<dbReference type="Gene3D" id="3.40.50.300">
    <property type="entry name" value="P-loop containing nucleotide triphosphate hydrolases"/>
    <property type="match status" value="2"/>
</dbReference>
<dbReference type="InterPro" id="IPR034001">
    <property type="entry name" value="ABCG_PDR_1"/>
</dbReference>
<keyword evidence="7 12" id="KW-1133">Transmembrane helix</keyword>
<feature type="transmembrane region" description="Helical" evidence="12">
    <location>
        <begin position="630"/>
        <end position="650"/>
    </location>
</feature>
<sequence>MPAHLPQHLGGTPVDASHEVRTQAEVASRSHVLSSREDEDAIAEIHRTLTGRSHLGVGQHPEPHSSFDNFLEAELRAGRRKSSLGVCFQSITTWGAGEAHTTVKTLGTALWRTLTLQDVYEWTIQPLFSPRKPQDGRPLIRDFSGVARTGEIMLVLGRPGAGCSTFLRTVAGYHSSFLGVTGHIDYSGLTLEDVTKYYRGEVIYVPEDDVHFPTLNVQQTLEFALQSKTPKRYRERIPRYLEIYGRVFGMSHTMKTLVGNEYIRGVSGGERKRISIIESLATDSSVVCWDNSTRGLDASSALDYVRSLRIMTDTCGKATLLTLYQASDAIFDLVDKVLLIDEGRMLYQGPACEAKGYFENLGYQCAEMQTVSDFLTSITTPERRKFRPGWENRAPKGAIELEDAFRKSAAFHRILEDIRNYEEKQAGVQGLRTSQSDCDRGSLKEFKSTIRTEKSRFVSPKSPYTISLFRQVVLCGKRQMWQVKGHISPLLIKLISCVIYGLLIGSMFYELPENTDGMYSRGGVIFYSSILLAWLQMSELEEAMQGRDILSRQKKFAFVRPSAVCLARVLADLVLVFLLVLLFLIVVYFLAGLKASAGSFWIDFLFIYLCTICLTAQFRLFAAASSNFEVALRYSGVSVLFCIVFGGYVLSVDKMMSNVPWVGWIAYTTPALYTYEAMMAAEFHNTKFSCAPSAVVPSGYTYNNVVYQTCGISGSQPGTTTVDGDHYLAVHYGFYYRNVWRNFGILCLFTLVYIAATCWLSEALDWEPGSTGPIQYRKRAKRSQCNFKTSQDEENGPVQDLGSAPPPTQPSCQRPVQAVKGTSSTFTWKNLELEVQCGKETRKLLDDVNGYCRPGTLTALVGASGAGKSTLLTVLTQRQASGTLSGNMSVDGHPVDESFKRNIGYCQQMDVHDESSTVREALEFSALLRQPVCVRKQDKLSYVDTVLHTLELVDFQNAIIGSLDIEKKKRVTIGVELCAKPELLLFLDEPTSGLGSQGASSIVSLLRRLADQGLAILCTIHQANQEQFEQFDRVLALSPGGRTYYFGEIGRSGRCIFDYFKKYGDQPKQITNAADYLIEVVVGGIRDTDYKVDWADIWNRSAEADSLKKEISNIHRGRSLNTECDSTKQTHSMPPLYCQISLLTQRTLRQYWRSPEYPYSRLYASFFHALINGLTYLQIGNSSTDLQSKAFSCFLVLMLVPEFINAISMRFILNRDIWKTREGPSGVYSWVAFCTAQIISEIPYAIISGVVFYVLYYFLVGLPLGFAAAYTFLMFFLFFLFATSWGQWIAALSADSMVAATLMPFFIIMCELFNGILQPHKNMPVFWKYTMYYVTPFTYWIGGVLTSVLRGMPVVCSQDELVVFESPPNMTCGKYAMAWLSSTGSGYLSNPDGRGHCGYCKYSRGDDYLSEIGLDESKIWPYFGIFTAFVISNYLMVYVLVYVIDVLIPSQFKDGRRRGVVTSYGAVKVIAQIRSTSAQTTAVMHRTHAGSLSRVRRAEDRDTTVNDRARASADRGSPVYSGVYVFDSKHQPFPTRATKPKSRSDEMQELRKRVLTLENALAKASSIQTPETLGTVPSIVLESGHRTTGDERYLSEDIRSLPWASFRGKKSNTRYCGRSHSVLALSFFRDVGDFLRQRKSKHKKDSEFGSLKQFQKEMWLKQRQEQQQRVRQEQASSFVDLLPPRRVADELVQLYLSNFETTYRILHIPTFLKQYEDYWIAPQNPDMVFLAKLLLLMAASSCFYSPTTKINGKDSIASTTIHWIEAVQTWSATSFATRNTNFDMLQVHCLLLIARQAIAFDGDTIWISSGSLIRSAMSMGLHRNPLRFQKLSRFWAEMRRRLWATILELDLQSSMDGGMPPTIDLEEYDCDPPSNYDDADLIESMTEDPPPKDPDILTRSSFQVLLSRSLPVRVHIAKLVNRLRFTISYDEALRLSEELMQSLNDALELFPSDGYPSHIPGVENPAFTKSFFIFLIRRHLLALHRPFCLSIMRTPKFSYSRKICLDSALDMLSLLEPPLDVTEAQPHPHLGHLTGGMFREELFHAAIMVCVELVLQADEYLRSKSMFSGQGSVLRSLNDMAESQQAVMVRAVENTLNVFGSRIAPGGRGCKPYLFLNLTLASVKARLKGEDPFMIMDQAGTNAIRDCHLLMSGVPWADVRKQDENSTKEASISTPGLTAGTPLDLPFDPMSFVPSSMEDISPMDFGTLFDMADYGAPEIWNNDFFSGL</sequence>
<dbReference type="InterPro" id="IPR003593">
    <property type="entry name" value="AAA+_ATPase"/>
</dbReference>
<dbReference type="GO" id="GO:0016020">
    <property type="term" value="C:membrane"/>
    <property type="evidence" value="ECO:0007669"/>
    <property type="project" value="UniProtKB-SubCell"/>
</dbReference>
<dbReference type="GO" id="GO:0008270">
    <property type="term" value="F:zinc ion binding"/>
    <property type="evidence" value="ECO:0007669"/>
    <property type="project" value="InterPro"/>
</dbReference>